<feature type="transmembrane region" description="Helical" evidence="5">
    <location>
        <begin position="143"/>
        <end position="173"/>
    </location>
</feature>
<dbReference type="SUPFAM" id="SSF50182">
    <property type="entry name" value="Sm-like ribonucleoproteins"/>
    <property type="match status" value="1"/>
</dbReference>
<evidence type="ECO:0000256" key="2">
    <source>
        <dbReference type="ARBA" id="ARBA00022692"/>
    </source>
</evidence>
<proteinExistence type="predicted"/>
<dbReference type="STRING" id="1440774.Y900_024975"/>
<evidence type="ECO:0000313" key="7">
    <source>
        <dbReference type="EMBL" id="KDF02094.1"/>
    </source>
</evidence>
<dbReference type="SMART" id="SM00100">
    <property type="entry name" value="cNMP"/>
    <property type="match status" value="1"/>
</dbReference>
<dbReference type="RefSeq" id="WP_036344935.1">
    <property type="nucleotide sequence ID" value="NZ_JALN02000001.1"/>
</dbReference>
<comment type="subcellular location">
    <subcellularLocation>
        <location evidence="1">Membrane</location>
    </subcellularLocation>
</comment>
<dbReference type="PANTHER" id="PTHR30566">
    <property type="entry name" value="YNAI-RELATED MECHANOSENSITIVE ION CHANNEL"/>
    <property type="match status" value="1"/>
</dbReference>
<dbReference type="InterPro" id="IPR018490">
    <property type="entry name" value="cNMP-bd_dom_sf"/>
</dbReference>
<dbReference type="InterPro" id="IPR023408">
    <property type="entry name" value="MscS_beta-dom_sf"/>
</dbReference>
<dbReference type="AlphaFoldDB" id="A0A064CTP9"/>
<accession>A0A064CTP9</accession>
<feature type="domain" description="Cyclic nucleotide-binding" evidence="6">
    <location>
        <begin position="336"/>
        <end position="455"/>
    </location>
</feature>
<dbReference type="Proteomes" id="UP000022835">
    <property type="component" value="Unassembled WGS sequence"/>
</dbReference>
<keyword evidence="4 5" id="KW-0472">Membrane</keyword>
<dbReference type="SUPFAM" id="SSF51206">
    <property type="entry name" value="cAMP-binding domain-like"/>
    <property type="match status" value="1"/>
</dbReference>
<dbReference type="Gene3D" id="2.60.120.10">
    <property type="entry name" value="Jelly Rolls"/>
    <property type="match status" value="1"/>
</dbReference>
<reference evidence="7" key="1">
    <citation type="submission" date="2014-05" db="EMBL/GenBank/DDBJ databases">
        <title>Genome sequence of Mycobacterium aromaticivorans strain JS19b1T (= DSM 45407T).</title>
        <authorList>
            <person name="Kwak Y."/>
            <person name="Park G.-S."/>
            <person name="Li Q.X."/>
            <person name="Lee S.-E."/>
            <person name="Shin J.-H."/>
        </authorList>
    </citation>
    <scope>NUCLEOTIDE SEQUENCE [LARGE SCALE GENOMIC DNA]</scope>
    <source>
        <strain evidence="7">JS19b1</strain>
    </source>
</reference>
<keyword evidence="8" id="KW-1185">Reference proteome</keyword>
<keyword evidence="3 5" id="KW-1133">Transmembrane helix</keyword>
<dbReference type="Gene3D" id="1.10.287.1260">
    <property type="match status" value="1"/>
</dbReference>
<feature type="transmembrane region" description="Helical" evidence="5">
    <location>
        <begin position="77"/>
        <end position="98"/>
    </location>
</feature>
<feature type="transmembrane region" description="Helical" evidence="5">
    <location>
        <begin position="118"/>
        <end position="137"/>
    </location>
</feature>
<organism evidence="7 8">
    <name type="scientific">Mycolicibacterium aromaticivorans JS19b1 = JCM 16368</name>
    <dbReference type="NCBI Taxonomy" id="1440774"/>
    <lineage>
        <taxon>Bacteria</taxon>
        <taxon>Bacillati</taxon>
        <taxon>Actinomycetota</taxon>
        <taxon>Actinomycetes</taxon>
        <taxon>Mycobacteriales</taxon>
        <taxon>Mycobacteriaceae</taxon>
        <taxon>Mycolicibacterium</taxon>
    </lineage>
</organism>
<protein>
    <recommendedName>
        <fullName evidence="6">Cyclic nucleotide-binding domain-containing protein</fullName>
    </recommendedName>
</protein>
<dbReference type="PROSITE" id="PS50042">
    <property type="entry name" value="CNMP_BINDING_3"/>
    <property type="match status" value="1"/>
</dbReference>
<evidence type="ECO:0000256" key="1">
    <source>
        <dbReference type="ARBA" id="ARBA00004370"/>
    </source>
</evidence>
<dbReference type="InterPro" id="IPR014710">
    <property type="entry name" value="RmlC-like_jellyroll"/>
</dbReference>
<name>A0A064CTP9_9MYCO</name>
<evidence type="ECO:0000313" key="8">
    <source>
        <dbReference type="Proteomes" id="UP000022835"/>
    </source>
</evidence>
<dbReference type="GO" id="GO:0055085">
    <property type="term" value="P:transmembrane transport"/>
    <property type="evidence" value="ECO:0007669"/>
    <property type="project" value="InterPro"/>
</dbReference>
<dbReference type="Gene3D" id="2.30.30.60">
    <property type="match status" value="1"/>
</dbReference>
<dbReference type="InterPro" id="IPR006685">
    <property type="entry name" value="MscS_channel_2nd"/>
</dbReference>
<dbReference type="eggNOG" id="COG0668">
    <property type="taxonomic scope" value="Bacteria"/>
</dbReference>
<dbReference type="EMBL" id="JALN02000001">
    <property type="protein sequence ID" value="KDF02094.1"/>
    <property type="molecule type" value="Genomic_DNA"/>
</dbReference>
<dbReference type="PANTHER" id="PTHR30566:SF25">
    <property type="entry name" value="INNER MEMBRANE PROTEIN"/>
    <property type="match status" value="1"/>
</dbReference>
<dbReference type="GO" id="GO:0016020">
    <property type="term" value="C:membrane"/>
    <property type="evidence" value="ECO:0007669"/>
    <property type="project" value="UniProtKB-SubCell"/>
</dbReference>
<comment type="caution">
    <text evidence="7">The sequence shown here is derived from an EMBL/GenBank/DDBJ whole genome shotgun (WGS) entry which is preliminary data.</text>
</comment>
<dbReference type="InterPro" id="IPR010920">
    <property type="entry name" value="LSM_dom_sf"/>
</dbReference>
<dbReference type="CDD" id="cd00038">
    <property type="entry name" value="CAP_ED"/>
    <property type="match status" value="1"/>
</dbReference>
<dbReference type="OrthoDB" id="9775207at2"/>
<dbReference type="InterPro" id="IPR000595">
    <property type="entry name" value="cNMP-bd_dom"/>
</dbReference>
<evidence type="ECO:0000256" key="3">
    <source>
        <dbReference type="ARBA" id="ARBA00022989"/>
    </source>
</evidence>
<gene>
    <name evidence="7" type="ORF">Y900_024975</name>
</gene>
<feature type="transmembrane region" description="Helical" evidence="5">
    <location>
        <begin position="6"/>
        <end position="27"/>
    </location>
</feature>
<evidence type="ECO:0000259" key="6">
    <source>
        <dbReference type="PROSITE" id="PS50042"/>
    </source>
</evidence>
<sequence length="471" mass="49191">MSGLTAQPWFCPALGVIIGLPLALLLLNELHGALVRRASSYARPVALLRNWVLPACAVYLLVAQLEQADVHATWSKLAATVFGFLIMLLLLSGANAALFGEARAGSWRERLPGIFIDLGRLVLIILGVGLLLSWVWGANIGGLIAAVGVTSIVIGLAVQTAVGPVIAGLLLLFEQPFRIGDWLDTAPAKGRVVEVNWRAAHIDTGNGIQIVPNAMLATGSFTNLSRVQGAAYQATAMLAFGPDDPPGAVASALLAVATGLPTRLAHTPARVVSLGEAKYKVSVPITSPADEGRTKALLLHRAWYAAQRAGLHLDEASPDPELAEKYVGAALTRVAAALGLDDDAVATMAGQARQLLYAEGEIIQQVNSVPDTVGFITAGSVGMIVYADDGRELPLGSLGVGDYIGGTSLTRQRMITGVVALADTTIVAVGRDAMNRVVQNNPRLARQIGGAIEMRRKAATDALAEAAAGVR</sequence>
<evidence type="ECO:0000256" key="5">
    <source>
        <dbReference type="SAM" id="Phobius"/>
    </source>
</evidence>
<dbReference type="eggNOG" id="COG0664">
    <property type="taxonomic scope" value="Bacteria"/>
</dbReference>
<dbReference type="Pfam" id="PF00027">
    <property type="entry name" value="cNMP_binding"/>
    <property type="match status" value="1"/>
</dbReference>
<keyword evidence="2 5" id="KW-0812">Transmembrane</keyword>
<evidence type="ECO:0000256" key="4">
    <source>
        <dbReference type="ARBA" id="ARBA00023136"/>
    </source>
</evidence>
<dbReference type="Pfam" id="PF00924">
    <property type="entry name" value="MS_channel_2nd"/>
    <property type="match status" value="1"/>
</dbReference>